<sequence length="68" mass="7808">MTVGSQVKQTLAVLKGAESTLRVYSLQEQDKKVKNVYKEALDAVDGVTKNLNDRLKYLEYEEPQYKQN</sequence>
<evidence type="ECO:0008006" key="3">
    <source>
        <dbReference type="Google" id="ProtNLM"/>
    </source>
</evidence>
<comment type="caution">
    <text evidence="1">The sequence shown here is derived from an EMBL/GenBank/DDBJ whole genome shotgun (WGS) entry which is preliminary data.</text>
</comment>
<evidence type="ECO:0000313" key="2">
    <source>
        <dbReference type="Proteomes" id="UP000093954"/>
    </source>
</evidence>
<dbReference type="Pfam" id="PF07870">
    <property type="entry name" value="DUF1657"/>
    <property type="match status" value="1"/>
</dbReference>
<protein>
    <recommendedName>
        <fullName evidence="3">DUF1657 domain-containing protein</fullName>
    </recommendedName>
</protein>
<dbReference type="RefSeq" id="WP_065078209.1">
    <property type="nucleotide sequence ID" value="NZ_LROS01000019.1"/>
</dbReference>
<dbReference type="AlphaFoldDB" id="A0A1A6AU94"/>
<organism evidence="1 2">
    <name type="scientific">Clostridium ragsdalei P11</name>
    <dbReference type="NCBI Taxonomy" id="1353534"/>
    <lineage>
        <taxon>Bacteria</taxon>
        <taxon>Bacillati</taxon>
        <taxon>Bacillota</taxon>
        <taxon>Clostridia</taxon>
        <taxon>Eubacteriales</taxon>
        <taxon>Clostridiaceae</taxon>
        <taxon>Clostridium</taxon>
    </lineage>
</organism>
<dbReference type="InterPro" id="IPR012452">
    <property type="entry name" value="DUF1657"/>
</dbReference>
<keyword evidence="2" id="KW-1185">Reference proteome</keyword>
<name>A0A1A6AU94_9CLOT</name>
<dbReference type="Proteomes" id="UP000093954">
    <property type="component" value="Unassembled WGS sequence"/>
</dbReference>
<accession>A0A1A6AU94</accession>
<dbReference type="EMBL" id="LROS01000019">
    <property type="protein sequence ID" value="OBR93613.1"/>
    <property type="molecule type" value="Genomic_DNA"/>
</dbReference>
<dbReference type="PATRIC" id="fig|1353534.3.peg.1953"/>
<reference evidence="1 2" key="1">
    <citation type="journal article" date="2012" name="Front. Microbiol.">
        <title>Draft Genome Sequence of the Virulent Strain 01-B526 of the Fish Pathogen Aeromonas salmonicida.</title>
        <authorList>
            <person name="Charette S.J."/>
            <person name="Brochu F."/>
            <person name="Boyle B."/>
            <person name="Filion G."/>
            <person name="Tanaka K.H."/>
            <person name="Derome N."/>
        </authorList>
    </citation>
    <scope>NUCLEOTIDE SEQUENCE [LARGE SCALE GENOMIC DNA]</scope>
    <source>
        <strain evidence="1 2">P11</strain>
    </source>
</reference>
<evidence type="ECO:0000313" key="1">
    <source>
        <dbReference type="EMBL" id="OBR93613.1"/>
    </source>
</evidence>
<proteinExistence type="predicted"/>
<gene>
    <name evidence="1" type="ORF">CLRAG_19120</name>
</gene>